<feature type="non-terminal residue" evidence="4">
    <location>
        <position position="1"/>
    </location>
</feature>
<dbReference type="Gene3D" id="2.130.10.10">
    <property type="entry name" value="YVTN repeat-like/Quinoprotein amine dehydrogenase"/>
    <property type="match status" value="2"/>
</dbReference>
<evidence type="ECO:0000256" key="1">
    <source>
        <dbReference type="ARBA" id="ARBA00022574"/>
    </source>
</evidence>
<dbReference type="PROSITE" id="PS50082">
    <property type="entry name" value="WD_REPEATS_2"/>
    <property type="match status" value="3"/>
</dbReference>
<dbReference type="EMBL" id="ML996710">
    <property type="protein sequence ID" value="KAF2395942.1"/>
    <property type="molecule type" value="Genomic_DNA"/>
</dbReference>
<dbReference type="SUPFAM" id="SSF50978">
    <property type="entry name" value="WD40 repeat-like"/>
    <property type="match status" value="1"/>
</dbReference>
<evidence type="ECO:0000313" key="4">
    <source>
        <dbReference type="EMBL" id="KAF2395942.1"/>
    </source>
</evidence>
<proteinExistence type="predicted"/>
<dbReference type="InterPro" id="IPR001680">
    <property type="entry name" value="WD40_rpt"/>
</dbReference>
<dbReference type="PRINTS" id="PR00320">
    <property type="entry name" value="GPROTEINBRPT"/>
</dbReference>
<dbReference type="AlphaFoldDB" id="A0A6G1HIX3"/>
<keyword evidence="5" id="KW-1185">Reference proteome</keyword>
<feature type="repeat" description="WD" evidence="3">
    <location>
        <begin position="113"/>
        <end position="154"/>
    </location>
</feature>
<accession>A0A6G1HIX3</accession>
<dbReference type="OrthoDB" id="538223at2759"/>
<evidence type="ECO:0000313" key="5">
    <source>
        <dbReference type="Proteomes" id="UP000799640"/>
    </source>
</evidence>
<protein>
    <submittedName>
        <fullName evidence="4">WD40 repeat-like protein</fullName>
    </submittedName>
</protein>
<organism evidence="4 5">
    <name type="scientific">Trichodelitschia bisporula</name>
    <dbReference type="NCBI Taxonomy" id="703511"/>
    <lineage>
        <taxon>Eukaryota</taxon>
        <taxon>Fungi</taxon>
        <taxon>Dikarya</taxon>
        <taxon>Ascomycota</taxon>
        <taxon>Pezizomycotina</taxon>
        <taxon>Dothideomycetes</taxon>
        <taxon>Dothideomycetes incertae sedis</taxon>
        <taxon>Phaeotrichales</taxon>
        <taxon>Phaeotrichaceae</taxon>
        <taxon>Trichodelitschia</taxon>
    </lineage>
</organism>
<dbReference type="PANTHER" id="PTHR19879">
    <property type="entry name" value="TRANSCRIPTION INITIATION FACTOR TFIID"/>
    <property type="match status" value="1"/>
</dbReference>
<dbReference type="InterPro" id="IPR036322">
    <property type="entry name" value="WD40_repeat_dom_sf"/>
</dbReference>
<name>A0A6G1HIX3_9PEZI</name>
<dbReference type="PANTHER" id="PTHR19879:SF9">
    <property type="entry name" value="TRANSCRIPTION INITIATION FACTOR TFIID SUBUNIT 5"/>
    <property type="match status" value="1"/>
</dbReference>
<gene>
    <name evidence="4" type="ORF">EJ06DRAFT_585664</name>
</gene>
<feature type="repeat" description="WD" evidence="3">
    <location>
        <begin position="71"/>
        <end position="112"/>
    </location>
</feature>
<keyword evidence="2" id="KW-0677">Repeat</keyword>
<reference evidence="4" key="1">
    <citation type="journal article" date="2020" name="Stud. Mycol.">
        <title>101 Dothideomycetes genomes: a test case for predicting lifestyles and emergence of pathogens.</title>
        <authorList>
            <person name="Haridas S."/>
            <person name="Albert R."/>
            <person name="Binder M."/>
            <person name="Bloem J."/>
            <person name="Labutti K."/>
            <person name="Salamov A."/>
            <person name="Andreopoulos B."/>
            <person name="Baker S."/>
            <person name="Barry K."/>
            <person name="Bills G."/>
            <person name="Bluhm B."/>
            <person name="Cannon C."/>
            <person name="Castanera R."/>
            <person name="Culley D."/>
            <person name="Daum C."/>
            <person name="Ezra D."/>
            <person name="Gonzalez J."/>
            <person name="Henrissat B."/>
            <person name="Kuo A."/>
            <person name="Liang C."/>
            <person name="Lipzen A."/>
            <person name="Lutzoni F."/>
            <person name="Magnuson J."/>
            <person name="Mondo S."/>
            <person name="Nolan M."/>
            <person name="Ohm R."/>
            <person name="Pangilinan J."/>
            <person name="Park H.-J."/>
            <person name="Ramirez L."/>
            <person name="Alfaro M."/>
            <person name="Sun H."/>
            <person name="Tritt A."/>
            <person name="Yoshinaga Y."/>
            <person name="Zwiers L.-H."/>
            <person name="Turgeon B."/>
            <person name="Goodwin S."/>
            <person name="Spatafora J."/>
            <person name="Crous P."/>
            <person name="Grigoriev I."/>
        </authorList>
    </citation>
    <scope>NUCLEOTIDE SEQUENCE</scope>
    <source>
        <strain evidence="4">CBS 262.69</strain>
    </source>
</reference>
<dbReference type="Pfam" id="PF00400">
    <property type="entry name" value="WD40"/>
    <property type="match status" value="3"/>
</dbReference>
<dbReference type="InterPro" id="IPR020472">
    <property type="entry name" value="WD40_PAC1"/>
</dbReference>
<evidence type="ECO:0000256" key="3">
    <source>
        <dbReference type="PROSITE-ProRule" id="PRU00221"/>
    </source>
</evidence>
<dbReference type="PROSITE" id="PS50294">
    <property type="entry name" value="WD_REPEATS_REGION"/>
    <property type="match status" value="3"/>
</dbReference>
<keyword evidence="1 3" id="KW-0853">WD repeat</keyword>
<dbReference type="CDD" id="cd00200">
    <property type="entry name" value="WD40"/>
    <property type="match status" value="1"/>
</dbReference>
<evidence type="ECO:0000256" key="2">
    <source>
        <dbReference type="ARBA" id="ARBA00022737"/>
    </source>
</evidence>
<sequence>RALASTKSDDQPYHSLLDIFIEDLINVLGSPDWPAAELLLRAEFVAATWAPFPTWRLIAWDAGSGKAPQTLKGHSDYVEAVAFSPDGKQLASASGDKTVRLWGAGSGAALRTFEGHSQWVRAVAFSPDGKQLVSASDVETVRLWDAGSGKALQTLEGHSEAVRAVAFSPDGKQLASASWDETVRLWDAGSGKALQTLEGHWIGSWPWSSRLTASSCQVQARILRAL</sequence>
<dbReference type="InterPro" id="IPR015943">
    <property type="entry name" value="WD40/YVTN_repeat-like_dom_sf"/>
</dbReference>
<dbReference type="Proteomes" id="UP000799640">
    <property type="component" value="Unassembled WGS sequence"/>
</dbReference>
<dbReference type="SMART" id="SM00320">
    <property type="entry name" value="WD40"/>
    <property type="match status" value="3"/>
</dbReference>
<feature type="repeat" description="WD" evidence="3">
    <location>
        <begin position="155"/>
        <end position="196"/>
    </location>
</feature>